<evidence type="ECO:0000256" key="4">
    <source>
        <dbReference type="ARBA" id="ARBA00022884"/>
    </source>
</evidence>
<dbReference type="GO" id="GO:0008173">
    <property type="term" value="F:RNA methyltransferase activity"/>
    <property type="evidence" value="ECO:0007669"/>
    <property type="project" value="InterPro"/>
</dbReference>
<evidence type="ECO:0000256" key="1">
    <source>
        <dbReference type="ARBA" id="ARBA00022603"/>
    </source>
</evidence>
<dbReference type="AlphaFoldDB" id="A0A7S0CSR6"/>
<gene>
    <name evidence="8" type="ORF">LAMO00422_LOCUS2280</name>
</gene>
<feature type="compositionally biased region" description="Basic residues" evidence="6">
    <location>
        <begin position="413"/>
        <end position="430"/>
    </location>
</feature>
<feature type="region of interest" description="Disordered" evidence="6">
    <location>
        <begin position="382"/>
        <end position="430"/>
    </location>
</feature>
<reference evidence="8" key="1">
    <citation type="submission" date="2021-01" db="EMBL/GenBank/DDBJ databases">
        <authorList>
            <person name="Corre E."/>
            <person name="Pelletier E."/>
            <person name="Niang G."/>
            <person name="Scheremetjew M."/>
            <person name="Finn R."/>
            <person name="Kale V."/>
            <person name="Holt S."/>
            <person name="Cochrane G."/>
            <person name="Meng A."/>
            <person name="Brown T."/>
            <person name="Cohen L."/>
        </authorList>
    </citation>
    <scope>NUCLEOTIDE SEQUENCE</scope>
    <source>
        <strain evidence="8">CCMP2058</strain>
    </source>
</reference>
<feature type="active site" description="Nucleophile" evidence="5">
    <location>
        <position position="292"/>
    </location>
</feature>
<sequence>MPRYCRVNLIITTVEAVVKKLEDSGFEEVEASESAPEGKSFFRDRQVPGVLVFAPRTDLHDHLLVVSGALVLQDKSSCFPAHALSPSPTWDCIDACAAPGNKTSHLIAIIHSRLANNELAQDCSSIPAPTVTAFERDAGRAKLLGRRLEKMGVCPNVKGAGGWKGKEWRGATDGGRVLVCVRKGSFLDAKPQDYPNVRAIVVDPTCSGSGMVGRVDHLLRETEPLFPASSTSSTTYNGKNMGGKKRKRGVNPTSESSKEVVSKVESIAAFQKKIVSHALSFPSVQIVAYSTCSIHNEENEEVVRFALKDNPDFRLKRALPAWKRRGAEGMESCVRVDPIQDLTTGFFVALFERHRTSRTAVNKTSVTKTSQPLNHVVSRRNQISSSMSAKREVGDAKKLGAGGGTVCAPSGGRGRKRRKKRPVRVKLMKF</sequence>
<feature type="compositionally biased region" description="Basic and acidic residues" evidence="6">
    <location>
        <begin position="389"/>
        <end position="398"/>
    </location>
</feature>
<protein>
    <recommendedName>
        <fullName evidence="7">SAM-dependent MTase RsmB/NOP-type domain-containing protein</fullName>
    </recommendedName>
</protein>
<feature type="domain" description="SAM-dependent MTase RsmB/NOP-type" evidence="7">
    <location>
        <begin position="1"/>
        <end position="354"/>
    </location>
</feature>
<dbReference type="Pfam" id="PF21148">
    <property type="entry name" value="NSUN5_fdxn-like"/>
    <property type="match status" value="1"/>
</dbReference>
<evidence type="ECO:0000256" key="5">
    <source>
        <dbReference type="PROSITE-ProRule" id="PRU01023"/>
    </source>
</evidence>
<evidence type="ECO:0000256" key="3">
    <source>
        <dbReference type="ARBA" id="ARBA00022691"/>
    </source>
</evidence>
<evidence type="ECO:0000256" key="6">
    <source>
        <dbReference type="SAM" id="MobiDB-lite"/>
    </source>
</evidence>
<feature type="binding site" evidence="5">
    <location>
        <begin position="96"/>
        <end position="102"/>
    </location>
    <ligand>
        <name>S-adenosyl-L-methionine</name>
        <dbReference type="ChEBI" id="CHEBI:59789"/>
    </ligand>
</feature>
<dbReference type="InterPro" id="IPR023267">
    <property type="entry name" value="RCMT"/>
</dbReference>
<comment type="caution">
    <text evidence="5">Lacks conserved residue(s) required for the propagation of feature annotation.</text>
</comment>
<evidence type="ECO:0000313" key="8">
    <source>
        <dbReference type="EMBL" id="CAD8432772.1"/>
    </source>
</evidence>
<dbReference type="PROSITE" id="PS51686">
    <property type="entry name" value="SAM_MT_RSMB_NOP"/>
    <property type="match status" value="1"/>
</dbReference>
<name>A0A7S0CSR6_9EUKA</name>
<dbReference type="InterPro" id="IPR001678">
    <property type="entry name" value="MeTrfase_RsmB-F_NOP2_dom"/>
</dbReference>
<keyword evidence="2 5" id="KW-0808">Transferase</keyword>
<feature type="binding site" evidence="5">
    <location>
        <position position="135"/>
    </location>
    <ligand>
        <name>S-adenosyl-L-methionine</name>
        <dbReference type="ChEBI" id="CHEBI:59789"/>
    </ligand>
</feature>
<keyword evidence="4 5" id="KW-0694">RNA-binding</keyword>
<dbReference type="PANTHER" id="PTHR22807">
    <property type="entry name" value="NOP2 YEAST -RELATED NOL1/NOP2/FMU SUN DOMAIN-CONTAINING"/>
    <property type="match status" value="1"/>
</dbReference>
<dbReference type="InterPro" id="IPR049561">
    <property type="entry name" value="NSUN5_7_fdxn-like"/>
</dbReference>
<dbReference type="PRINTS" id="PR02008">
    <property type="entry name" value="RCMTFAMILY"/>
</dbReference>
<accession>A0A7S0CSR6</accession>
<dbReference type="SUPFAM" id="SSF53335">
    <property type="entry name" value="S-adenosyl-L-methionine-dependent methyltransferases"/>
    <property type="match status" value="1"/>
</dbReference>
<dbReference type="InterPro" id="IPR029063">
    <property type="entry name" value="SAM-dependent_MTases_sf"/>
</dbReference>
<organism evidence="8">
    <name type="scientific">Amorphochlora amoebiformis</name>
    <dbReference type="NCBI Taxonomy" id="1561963"/>
    <lineage>
        <taxon>Eukaryota</taxon>
        <taxon>Sar</taxon>
        <taxon>Rhizaria</taxon>
        <taxon>Cercozoa</taxon>
        <taxon>Chlorarachniophyceae</taxon>
        <taxon>Amorphochlora</taxon>
    </lineage>
</organism>
<dbReference type="Pfam" id="PF01189">
    <property type="entry name" value="Methyltr_RsmB-F"/>
    <property type="match status" value="1"/>
</dbReference>
<dbReference type="PANTHER" id="PTHR22807:SF4">
    <property type="entry name" value="28S RRNA (CYTOSINE-C(5))-METHYLTRANSFERASE"/>
    <property type="match status" value="1"/>
</dbReference>
<dbReference type="GO" id="GO:0070475">
    <property type="term" value="P:rRNA base methylation"/>
    <property type="evidence" value="ECO:0007669"/>
    <property type="project" value="TreeGrafter"/>
</dbReference>
<evidence type="ECO:0000259" key="7">
    <source>
        <dbReference type="PROSITE" id="PS51686"/>
    </source>
</evidence>
<proteinExistence type="inferred from homology"/>
<dbReference type="InterPro" id="IPR049560">
    <property type="entry name" value="MeTrfase_RsmB-F_NOP2_cat"/>
</dbReference>
<dbReference type="EMBL" id="HBEM01003266">
    <property type="protein sequence ID" value="CAD8432772.1"/>
    <property type="molecule type" value="Transcribed_RNA"/>
</dbReference>
<feature type="binding site" evidence="5">
    <location>
        <position position="203"/>
    </location>
    <ligand>
        <name>S-adenosyl-L-methionine</name>
        <dbReference type="ChEBI" id="CHEBI:59789"/>
    </ligand>
</feature>
<dbReference type="Gene3D" id="3.40.50.150">
    <property type="entry name" value="Vaccinia Virus protein VP39"/>
    <property type="match status" value="1"/>
</dbReference>
<keyword evidence="3 5" id="KW-0949">S-adenosyl-L-methionine</keyword>
<comment type="similarity">
    <text evidence="5">Belongs to the class I-like SAM-binding methyltransferase superfamily. RsmB/NOP family.</text>
</comment>
<dbReference type="GO" id="GO:0005730">
    <property type="term" value="C:nucleolus"/>
    <property type="evidence" value="ECO:0007669"/>
    <property type="project" value="TreeGrafter"/>
</dbReference>
<dbReference type="GO" id="GO:0003723">
    <property type="term" value="F:RNA binding"/>
    <property type="evidence" value="ECO:0007669"/>
    <property type="project" value="UniProtKB-UniRule"/>
</dbReference>
<evidence type="ECO:0000256" key="2">
    <source>
        <dbReference type="ARBA" id="ARBA00022679"/>
    </source>
</evidence>
<keyword evidence="1 5" id="KW-0489">Methyltransferase</keyword>
<dbReference type="Gene3D" id="3.30.70.1170">
    <property type="entry name" value="Sun protein, domain 3"/>
    <property type="match status" value="1"/>
</dbReference>
<feature type="region of interest" description="Disordered" evidence="6">
    <location>
        <begin position="228"/>
        <end position="257"/>
    </location>
</feature>